<feature type="domain" description="C2H2-type" evidence="14">
    <location>
        <begin position="525"/>
        <end position="552"/>
    </location>
</feature>
<sequence length="669" mass="74463">MQPLGSIYQPFLRPSNFWPALTNWGEKTGVDNFQDMSDKLRTLTQYYQQMMLSTVANQIRESYGGLGTIPELRVTTPLRQELHGPFTSAYPENIIRSGHLNKSEPFHVASTPNDLSGRQYNSECQSNSGIGTINQLSSMYEFLQNNSMDRQTGMKKKKIARTEEYQTSECHHRSIFSELVDKSPQTTDIIEMGNRIFASDEHGQMKSGGNVWTNPTGPEFLGNQPLNSLLSGTNGRLDQINQLVQFFMQNSISNGFGSSWNNGPIPSSNSVPPSFQNPFTVGNGPPVTSSLIDLSQRTPIPVRNASSYEANTPLTSPNRSTKRLMTSEPVAGTTVTIPNHTKPENMNRFSIPDLLDSRDDVDRECRSKVLTTRVRTVPERFNCTHCSRSYSTQTGLARHQTHKHGDGQPIKLIRRNPIANGVCHRPDPMKAISKHRVLEYNMVQKKQRPRSLETGRPVFPSMKCSSPGSLEIPAETCAKKSANIFASDPGSTLRSDRPFCCHLCTKIYYSMSALKMHVRTHTLPCKCTLCGKAFSRMWLLNGHLRTHTGEKPFACVICARAFADRSNLRAHMQTHSEVKRYRCVRCSKTFSRMGLLTKHQMSACGLVLNGHVQQSGDRSNSEDTQNLSGTDIGDSDTSASPLNSPLSKFHASSLSTEDSRISPTFANGS</sequence>
<evidence type="ECO:0000256" key="10">
    <source>
        <dbReference type="ARBA" id="ARBA00023242"/>
    </source>
</evidence>
<dbReference type="PANTHER" id="PTHR24388">
    <property type="entry name" value="ZINC FINGER PROTEIN"/>
    <property type="match status" value="1"/>
</dbReference>
<evidence type="ECO:0000256" key="1">
    <source>
        <dbReference type="ARBA" id="ARBA00004123"/>
    </source>
</evidence>
<dbReference type="Proteomes" id="UP000728185">
    <property type="component" value="Unassembled WGS sequence"/>
</dbReference>
<dbReference type="GO" id="GO:0008270">
    <property type="term" value="F:zinc ion binding"/>
    <property type="evidence" value="ECO:0007669"/>
    <property type="project" value="UniProtKB-KW"/>
</dbReference>
<dbReference type="SUPFAM" id="SSF57667">
    <property type="entry name" value="beta-beta-alpha zinc fingers"/>
    <property type="match status" value="3"/>
</dbReference>
<evidence type="ECO:0000256" key="9">
    <source>
        <dbReference type="ARBA" id="ARBA00023163"/>
    </source>
</evidence>
<evidence type="ECO:0000313" key="16">
    <source>
        <dbReference type="Proteomes" id="UP000728185"/>
    </source>
</evidence>
<feature type="domain" description="C2H2-type" evidence="14">
    <location>
        <begin position="581"/>
        <end position="600"/>
    </location>
</feature>
<dbReference type="InterPro" id="IPR013087">
    <property type="entry name" value="Znf_C2H2_type"/>
</dbReference>
<keyword evidence="16" id="KW-1185">Reference proteome</keyword>
<evidence type="ECO:0000256" key="12">
    <source>
        <dbReference type="PROSITE-ProRule" id="PRU00042"/>
    </source>
</evidence>
<evidence type="ECO:0000256" key="4">
    <source>
        <dbReference type="ARBA" id="ARBA00022737"/>
    </source>
</evidence>
<reference evidence="15" key="1">
    <citation type="submission" date="2019-05" db="EMBL/GenBank/DDBJ databases">
        <title>Annotation for the trematode Fasciolopsis buski.</title>
        <authorList>
            <person name="Choi Y.-J."/>
        </authorList>
    </citation>
    <scope>NUCLEOTIDE SEQUENCE</scope>
    <source>
        <strain evidence="15">HT</strain>
        <tissue evidence="15">Whole worm</tissue>
    </source>
</reference>
<accession>A0A8E0RSC4</accession>
<comment type="subcellular location">
    <subcellularLocation>
        <location evidence="1">Nucleus</location>
    </subcellularLocation>
</comment>
<proteinExistence type="inferred from homology"/>
<gene>
    <name evidence="15" type="ORF">FBUS_05139</name>
</gene>
<dbReference type="AlphaFoldDB" id="A0A8E0RSC4"/>
<feature type="region of interest" description="Disordered" evidence="13">
    <location>
        <begin position="302"/>
        <end position="322"/>
    </location>
</feature>
<feature type="domain" description="C2H2-type" evidence="14">
    <location>
        <begin position="553"/>
        <end position="580"/>
    </location>
</feature>
<keyword evidence="7" id="KW-0805">Transcription regulation</keyword>
<keyword evidence="8" id="KW-0238">DNA-binding</keyword>
<evidence type="ECO:0000256" key="7">
    <source>
        <dbReference type="ARBA" id="ARBA00023015"/>
    </source>
</evidence>
<name>A0A8E0RSC4_9TREM</name>
<keyword evidence="4" id="KW-0677">Repeat</keyword>
<dbReference type="PROSITE" id="PS00028">
    <property type="entry name" value="ZINC_FINGER_C2H2_1"/>
    <property type="match status" value="4"/>
</dbReference>
<comment type="caution">
    <text evidence="15">The sequence shown here is derived from an EMBL/GenBank/DDBJ whole genome shotgun (WGS) entry which is preliminary data.</text>
</comment>
<dbReference type="EMBL" id="LUCM01008730">
    <property type="protein sequence ID" value="KAA0187969.1"/>
    <property type="molecule type" value="Genomic_DNA"/>
</dbReference>
<protein>
    <submittedName>
        <fullName evidence="15">Protein escargot</fullName>
    </submittedName>
</protein>
<keyword evidence="9" id="KW-0804">Transcription</keyword>
<dbReference type="PROSITE" id="PS50157">
    <property type="entry name" value="ZINC_FINGER_C2H2_2"/>
    <property type="match status" value="5"/>
</dbReference>
<dbReference type="Pfam" id="PF00096">
    <property type="entry name" value="zf-C2H2"/>
    <property type="match status" value="3"/>
</dbReference>
<dbReference type="GO" id="GO:0000978">
    <property type="term" value="F:RNA polymerase II cis-regulatory region sequence-specific DNA binding"/>
    <property type="evidence" value="ECO:0007669"/>
    <property type="project" value="TreeGrafter"/>
</dbReference>
<dbReference type="PANTHER" id="PTHR24388:SF54">
    <property type="entry name" value="PROTEIN ESCARGOT"/>
    <property type="match status" value="1"/>
</dbReference>
<dbReference type="InterPro" id="IPR036236">
    <property type="entry name" value="Znf_C2H2_sf"/>
</dbReference>
<evidence type="ECO:0000256" key="8">
    <source>
        <dbReference type="ARBA" id="ARBA00023125"/>
    </source>
</evidence>
<keyword evidence="10" id="KW-0539">Nucleus</keyword>
<dbReference type="SMART" id="SM00355">
    <property type="entry name" value="ZnF_C2H2"/>
    <property type="match status" value="5"/>
</dbReference>
<dbReference type="GO" id="GO:0000981">
    <property type="term" value="F:DNA-binding transcription factor activity, RNA polymerase II-specific"/>
    <property type="evidence" value="ECO:0007669"/>
    <property type="project" value="TreeGrafter"/>
</dbReference>
<comment type="similarity">
    <text evidence="2">Belongs to the krueppel C2H2-type zinc-finger protein family.</text>
</comment>
<dbReference type="FunFam" id="3.30.160.60:FF:000193">
    <property type="entry name" value="Zinc finger protein 300"/>
    <property type="match status" value="1"/>
</dbReference>
<comment type="similarity">
    <text evidence="11">Belongs to the snail C2H2-type zinc-finger protein family.</text>
</comment>
<evidence type="ECO:0000256" key="5">
    <source>
        <dbReference type="ARBA" id="ARBA00022771"/>
    </source>
</evidence>
<evidence type="ECO:0000256" key="11">
    <source>
        <dbReference type="ARBA" id="ARBA00037948"/>
    </source>
</evidence>
<dbReference type="FunFam" id="3.30.160.60:FF:000260">
    <property type="entry name" value="Spalt-like transcription factor 1"/>
    <property type="match status" value="1"/>
</dbReference>
<evidence type="ECO:0000259" key="14">
    <source>
        <dbReference type="PROSITE" id="PS50157"/>
    </source>
</evidence>
<keyword evidence="3" id="KW-0479">Metal-binding</keyword>
<feature type="domain" description="C2H2-type" evidence="14">
    <location>
        <begin position="381"/>
        <end position="409"/>
    </location>
</feature>
<feature type="compositionally biased region" description="Polar residues" evidence="13">
    <location>
        <begin position="302"/>
        <end position="319"/>
    </location>
</feature>
<evidence type="ECO:0000256" key="6">
    <source>
        <dbReference type="ARBA" id="ARBA00022833"/>
    </source>
</evidence>
<evidence type="ECO:0000256" key="3">
    <source>
        <dbReference type="ARBA" id="ARBA00022723"/>
    </source>
</evidence>
<evidence type="ECO:0000256" key="13">
    <source>
        <dbReference type="SAM" id="MobiDB-lite"/>
    </source>
</evidence>
<feature type="domain" description="C2H2-type" evidence="14">
    <location>
        <begin position="499"/>
        <end position="522"/>
    </location>
</feature>
<feature type="region of interest" description="Disordered" evidence="13">
    <location>
        <begin position="615"/>
        <end position="669"/>
    </location>
</feature>
<keyword evidence="5 12" id="KW-0863">Zinc-finger</keyword>
<keyword evidence="6" id="KW-0862">Zinc</keyword>
<evidence type="ECO:0000313" key="15">
    <source>
        <dbReference type="EMBL" id="KAA0187969.1"/>
    </source>
</evidence>
<dbReference type="Gene3D" id="3.30.160.60">
    <property type="entry name" value="Classic Zinc Finger"/>
    <property type="match status" value="4"/>
</dbReference>
<dbReference type="GO" id="GO:0005634">
    <property type="term" value="C:nucleus"/>
    <property type="evidence" value="ECO:0007669"/>
    <property type="project" value="UniProtKB-SubCell"/>
</dbReference>
<evidence type="ECO:0000256" key="2">
    <source>
        <dbReference type="ARBA" id="ARBA00006991"/>
    </source>
</evidence>
<dbReference type="InterPro" id="IPR050527">
    <property type="entry name" value="Snail/Krueppel_Znf"/>
</dbReference>
<dbReference type="FunFam" id="3.30.160.60:FF:000207">
    <property type="entry name" value="zinc finger protein SNAI2"/>
    <property type="match status" value="1"/>
</dbReference>
<dbReference type="OrthoDB" id="5428132at2759"/>
<organism evidence="15 16">
    <name type="scientific">Fasciolopsis buskii</name>
    <dbReference type="NCBI Taxonomy" id="27845"/>
    <lineage>
        <taxon>Eukaryota</taxon>
        <taxon>Metazoa</taxon>
        <taxon>Spiralia</taxon>
        <taxon>Lophotrochozoa</taxon>
        <taxon>Platyhelminthes</taxon>
        <taxon>Trematoda</taxon>
        <taxon>Digenea</taxon>
        <taxon>Plagiorchiida</taxon>
        <taxon>Echinostomata</taxon>
        <taxon>Echinostomatoidea</taxon>
        <taxon>Fasciolidae</taxon>
        <taxon>Fasciolopsis</taxon>
    </lineage>
</organism>